<dbReference type="RefSeq" id="WP_218565449.1">
    <property type="nucleotide sequence ID" value="NZ_UAUU01000011.1"/>
</dbReference>
<dbReference type="InterPro" id="IPR029058">
    <property type="entry name" value="AB_hydrolase_fold"/>
</dbReference>
<feature type="domain" description="Serine aminopeptidase S33" evidence="1">
    <location>
        <begin position="34"/>
        <end position="139"/>
    </location>
</feature>
<dbReference type="GO" id="GO:0016787">
    <property type="term" value="F:hydrolase activity"/>
    <property type="evidence" value="ECO:0007669"/>
    <property type="project" value="UniProtKB-KW"/>
</dbReference>
<dbReference type="Proteomes" id="UP000251241">
    <property type="component" value="Unassembled WGS sequence"/>
</dbReference>
<dbReference type="EMBL" id="UAUU01000011">
    <property type="protein sequence ID" value="SPZ92902.1"/>
    <property type="molecule type" value="Genomic_DNA"/>
</dbReference>
<keyword evidence="2" id="KW-0378">Hydrolase</keyword>
<sequence>MSKVVSNFYTISATTEPEHKIFYRLYVPDDNQIVATLLLVHGMQEHSGRYEELASYLTTQNFAVLSYDQLGHGKTALQVDQLGYFKKHGAKKQLIDDAITMSNFLRETYPQLPQFILGHSMGSFVTRCVLQKIGRQFKGPLSWGQANVKKDPWPFAFYSLFSIVLPLKEEVN</sequence>
<dbReference type="AlphaFoldDB" id="A0A2X2JF33"/>
<evidence type="ECO:0000313" key="3">
    <source>
        <dbReference type="Proteomes" id="UP000251241"/>
    </source>
</evidence>
<dbReference type="InterPro" id="IPR051044">
    <property type="entry name" value="MAG_DAG_Lipase"/>
</dbReference>
<protein>
    <submittedName>
        <fullName evidence="2">Predicted hydrolase of the alpha/beta-hydrolase fold</fullName>
    </submittedName>
</protein>
<name>A0A2X2JF33_SPHMU</name>
<dbReference type="PANTHER" id="PTHR11614">
    <property type="entry name" value="PHOSPHOLIPASE-RELATED"/>
    <property type="match status" value="1"/>
</dbReference>
<proteinExistence type="predicted"/>
<dbReference type="Gene3D" id="3.40.50.1820">
    <property type="entry name" value="alpha/beta hydrolase"/>
    <property type="match status" value="1"/>
</dbReference>
<dbReference type="SUPFAM" id="SSF53474">
    <property type="entry name" value="alpha/beta-Hydrolases"/>
    <property type="match status" value="1"/>
</dbReference>
<dbReference type="InterPro" id="IPR022742">
    <property type="entry name" value="Hydrolase_4"/>
</dbReference>
<evidence type="ECO:0000313" key="2">
    <source>
        <dbReference type="EMBL" id="SPZ92902.1"/>
    </source>
</evidence>
<reference evidence="2 3" key="1">
    <citation type="submission" date="2018-06" db="EMBL/GenBank/DDBJ databases">
        <authorList>
            <consortium name="Pathogen Informatics"/>
            <person name="Doyle S."/>
        </authorList>
    </citation>
    <scope>NUCLEOTIDE SEQUENCE [LARGE SCALE GENOMIC DNA]</scope>
    <source>
        <strain evidence="2 3">NCTC11343</strain>
    </source>
</reference>
<gene>
    <name evidence="2" type="ORF">NCTC11343_04846</name>
</gene>
<accession>A0A2X2JF33</accession>
<organism evidence="2 3">
    <name type="scientific">Sphingobacterium multivorum</name>
    <dbReference type="NCBI Taxonomy" id="28454"/>
    <lineage>
        <taxon>Bacteria</taxon>
        <taxon>Pseudomonadati</taxon>
        <taxon>Bacteroidota</taxon>
        <taxon>Sphingobacteriia</taxon>
        <taxon>Sphingobacteriales</taxon>
        <taxon>Sphingobacteriaceae</taxon>
        <taxon>Sphingobacterium</taxon>
    </lineage>
</organism>
<dbReference type="Pfam" id="PF12146">
    <property type="entry name" value="Hydrolase_4"/>
    <property type="match status" value="1"/>
</dbReference>
<evidence type="ECO:0000259" key="1">
    <source>
        <dbReference type="Pfam" id="PF12146"/>
    </source>
</evidence>